<organism evidence="9 10">
    <name type="scientific">Micrococcus terreus</name>
    <dbReference type="NCBI Taxonomy" id="574650"/>
    <lineage>
        <taxon>Bacteria</taxon>
        <taxon>Bacillati</taxon>
        <taxon>Actinomycetota</taxon>
        <taxon>Actinomycetes</taxon>
        <taxon>Micrococcales</taxon>
        <taxon>Micrococcaceae</taxon>
        <taxon>Micrococcus</taxon>
    </lineage>
</organism>
<feature type="compositionally biased region" description="Low complexity" evidence="7">
    <location>
        <begin position="15"/>
        <end position="24"/>
    </location>
</feature>
<dbReference type="Pfam" id="PF00069">
    <property type="entry name" value="Pkinase"/>
    <property type="match status" value="1"/>
</dbReference>
<protein>
    <recommendedName>
        <fullName evidence="1">non-specific serine/threonine protein kinase</fullName>
        <ecNumber evidence="1">2.7.11.1</ecNumber>
    </recommendedName>
</protein>
<dbReference type="AlphaFoldDB" id="A0A1I7MKM0"/>
<dbReference type="PANTHER" id="PTHR43289:SF6">
    <property type="entry name" value="SERINE_THREONINE-PROTEIN KINASE NEKL-3"/>
    <property type="match status" value="1"/>
</dbReference>
<dbReference type="CDD" id="cd14014">
    <property type="entry name" value="STKc_PknB_like"/>
    <property type="match status" value="1"/>
</dbReference>
<dbReference type="InterPro" id="IPR008266">
    <property type="entry name" value="Tyr_kinase_AS"/>
</dbReference>
<dbReference type="SUPFAM" id="SSF56112">
    <property type="entry name" value="Protein kinase-like (PK-like)"/>
    <property type="match status" value="1"/>
</dbReference>
<keyword evidence="2 9" id="KW-0723">Serine/threonine-protein kinase</keyword>
<evidence type="ECO:0000313" key="9">
    <source>
        <dbReference type="EMBL" id="SFV22487.1"/>
    </source>
</evidence>
<evidence type="ECO:0000256" key="1">
    <source>
        <dbReference type="ARBA" id="ARBA00012513"/>
    </source>
</evidence>
<evidence type="ECO:0000256" key="5">
    <source>
        <dbReference type="ARBA" id="ARBA00022777"/>
    </source>
</evidence>
<keyword evidence="6" id="KW-0067">ATP-binding</keyword>
<dbReference type="EC" id="2.7.11.1" evidence="1"/>
<dbReference type="STRING" id="574650.SAMN04487966_104153"/>
<evidence type="ECO:0000256" key="7">
    <source>
        <dbReference type="SAM" id="MobiDB-lite"/>
    </source>
</evidence>
<feature type="compositionally biased region" description="Low complexity" evidence="7">
    <location>
        <begin position="346"/>
        <end position="362"/>
    </location>
</feature>
<dbReference type="PROSITE" id="PS50011">
    <property type="entry name" value="PROTEIN_KINASE_DOM"/>
    <property type="match status" value="1"/>
</dbReference>
<dbReference type="PROSITE" id="PS00109">
    <property type="entry name" value="PROTEIN_KINASE_TYR"/>
    <property type="match status" value="1"/>
</dbReference>
<dbReference type="InterPro" id="IPR011009">
    <property type="entry name" value="Kinase-like_dom_sf"/>
</dbReference>
<dbReference type="InterPro" id="IPR000719">
    <property type="entry name" value="Prot_kinase_dom"/>
</dbReference>
<name>A0A1I7MKM0_9MICC</name>
<evidence type="ECO:0000256" key="3">
    <source>
        <dbReference type="ARBA" id="ARBA00022679"/>
    </source>
</evidence>
<dbReference type="GO" id="GO:0005524">
    <property type="term" value="F:ATP binding"/>
    <property type="evidence" value="ECO:0007669"/>
    <property type="project" value="UniProtKB-KW"/>
</dbReference>
<keyword evidence="3" id="KW-0808">Transferase</keyword>
<evidence type="ECO:0000256" key="4">
    <source>
        <dbReference type="ARBA" id="ARBA00022741"/>
    </source>
</evidence>
<evidence type="ECO:0000259" key="8">
    <source>
        <dbReference type="PROSITE" id="PS50011"/>
    </source>
</evidence>
<dbReference type="Proteomes" id="UP000198881">
    <property type="component" value="Unassembled WGS sequence"/>
</dbReference>
<evidence type="ECO:0000313" key="10">
    <source>
        <dbReference type="Proteomes" id="UP000198881"/>
    </source>
</evidence>
<keyword evidence="4" id="KW-0547">Nucleotide-binding</keyword>
<feature type="compositionally biased region" description="Basic and acidic residues" evidence="7">
    <location>
        <begin position="1"/>
        <end position="10"/>
    </location>
</feature>
<accession>A0A1I7MKM0</accession>
<feature type="region of interest" description="Disordered" evidence="7">
    <location>
        <begin position="288"/>
        <end position="308"/>
    </location>
</feature>
<evidence type="ECO:0000256" key="6">
    <source>
        <dbReference type="ARBA" id="ARBA00022840"/>
    </source>
</evidence>
<feature type="domain" description="Protein kinase" evidence="8">
    <location>
        <begin position="30"/>
        <end position="269"/>
    </location>
</feature>
<dbReference type="EMBL" id="FPCG01000004">
    <property type="protein sequence ID" value="SFV22487.1"/>
    <property type="molecule type" value="Genomic_DNA"/>
</dbReference>
<dbReference type="GO" id="GO:0004674">
    <property type="term" value="F:protein serine/threonine kinase activity"/>
    <property type="evidence" value="ECO:0007669"/>
    <property type="project" value="UniProtKB-KW"/>
</dbReference>
<gene>
    <name evidence="9" type="ORF">SAMN04487966_104153</name>
</gene>
<dbReference type="PANTHER" id="PTHR43289">
    <property type="entry name" value="MITOGEN-ACTIVATED PROTEIN KINASE KINASE KINASE 20-RELATED"/>
    <property type="match status" value="1"/>
</dbReference>
<evidence type="ECO:0000256" key="2">
    <source>
        <dbReference type="ARBA" id="ARBA00022527"/>
    </source>
</evidence>
<dbReference type="Gene3D" id="1.10.510.10">
    <property type="entry name" value="Transferase(Phosphotransferase) domain 1"/>
    <property type="match status" value="1"/>
</dbReference>
<keyword evidence="5 9" id="KW-0418">Kinase</keyword>
<feature type="region of interest" description="Disordered" evidence="7">
    <location>
        <begin position="332"/>
        <end position="384"/>
    </location>
</feature>
<feature type="region of interest" description="Disordered" evidence="7">
    <location>
        <begin position="1"/>
        <end position="25"/>
    </location>
</feature>
<keyword evidence="10" id="KW-1185">Reference proteome</keyword>
<dbReference type="RefSeq" id="WP_091696392.1">
    <property type="nucleotide sequence ID" value="NZ_FPCG01000004.1"/>
</dbReference>
<sequence>MLHADSRLHGPSDGALPPSAEAVPPVVPGYRVERELGRGGASRVWLVHPQDGGPARALKVPDHEVAASLDALDHEMRAIGELRHDHLVRPRGVVQTDQGPGLLSEYQPGGSLGALVRAVGPLPVGQVVTTLVPIAQALDALHGHGVVHGDVSPGNVLYSVDGRPSLGDLGCARLLGGAARPGGTPGFQAPETRLDTRTGPAADVYSLAAVGWYALTGRAPVITHARAPLSLTLPEISSEVVALLEAGLSMDPQDRPTAAQFATACYDWATPEPVDLFGAAHPSVAMELPTRRPASTASGSSRWRGQARSRRRALVAVTAVAAMSTGAMIWTMQQDSGPGAGSGQVRSAETRTTPSATRPPAEATHHNAPSAVTAPAVSDDPAEEAADLLADDEVTQAVRGLGPARSRALVDQDAGQVRRYTVEGSEAQEQDLALVAELTDRDLRYEGLELTVQAVGPATEIDSVDPSPVRVPVELEIAPYTTHALGEEAPLAEQATTVTERVDLEMVRTSQGWRLNRILAAGA</sequence>
<dbReference type="OrthoDB" id="3778994at2"/>
<reference evidence="9 10" key="1">
    <citation type="submission" date="2016-10" db="EMBL/GenBank/DDBJ databases">
        <authorList>
            <person name="de Groot N.N."/>
        </authorList>
    </citation>
    <scope>NUCLEOTIDE SEQUENCE [LARGE SCALE GENOMIC DNA]</scope>
    <source>
        <strain evidence="9 10">CGMCC 1.7054</strain>
    </source>
</reference>
<proteinExistence type="predicted"/>